<evidence type="ECO:0000259" key="1">
    <source>
        <dbReference type="PROSITE" id="PS51688"/>
    </source>
</evidence>
<dbReference type="Pfam" id="PF13884">
    <property type="entry name" value="Peptidase_S74"/>
    <property type="match status" value="1"/>
</dbReference>
<proteinExistence type="predicted"/>
<dbReference type="PROSITE" id="PS51688">
    <property type="entry name" value="ICA"/>
    <property type="match status" value="1"/>
</dbReference>
<dbReference type="InterPro" id="IPR036388">
    <property type="entry name" value="WH-like_DNA-bd_sf"/>
</dbReference>
<organism evidence="2 3">
    <name type="scientific">Moorena producens (strain JHB)</name>
    <dbReference type="NCBI Taxonomy" id="1454205"/>
    <lineage>
        <taxon>Bacteria</taxon>
        <taxon>Bacillati</taxon>
        <taxon>Cyanobacteriota</taxon>
        <taxon>Cyanophyceae</taxon>
        <taxon>Coleofasciculales</taxon>
        <taxon>Coleofasciculaceae</taxon>
        <taxon>Moorena</taxon>
    </lineage>
</organism>
<dbReference type="Pfam" id="PF20129">
    <property type="entry name" value="DUF6519"/>
    <property type="match status" value="1"/>
</dbReference>
<dbReference type="InterPro" id="IPR030392">
    <property type="entry name" value="S74_ICA"/>
</dbReference>
<gene>
    <name evidence="2" type="ORF">BJP36_16915</name>
</gene>
<dbReference type="Gene3D" id="1.10.10.10">
    <property type="entry name" value="Winged helix-like DNA-binding domain superfamily/Winged helix DNA-binding domain"/>
    <property type="match status" value="1"/>
</dbReference>
<sequence>MKGDFTRWTFDASNRYSSVRLQQGRVLLDADWNEQLDIIAYREHIANKEIIGLNGVPDRNSFKVEFDNPQQIIKLAAGRCYVEGILCENQQEGYQLDITDVPGILAEGAATANPGDFLVYLEVWQHHITAIEDPDLLEPALGGPDTTTRTQTYWQLKAQELTDKGQWRHEWKTLLTENQQKGKLKVKSGTALPNDLYRVEIHQVADNVEDTTFKWARNNASMAAKVTKIETHKVTVLKNNQIQFTEEQGKEWWIEITDEYRVKAGEPGFFLKVDHVGESNDGLILTINPDTWDQEEIDKLNPDDKITTVRIWEANVREIKFLSEEESNQDFIELEKGLQVKFVHTVDEKYRTGDYWLIPTRSQQEVVWPADDKEPDGIVYHYCPLAIVNYNDNPTPPTLKWTVLQDCREVFPALTEMARETAFYNGTLYKGRKLSIGVHSYNDARRDQETEPFHTDDQLDIQGGKQLTLNVGYWKDELDGDLEETDESIIFSVSEHEVMRLNKDNLTITGNKDLIVEGTSHLKGVVAVGTEPPDETIGLLVQPDLSNDSAQEVVGEKLAPKLTAKSDGQILAALHIQPDFQNGGNAPKRYGLIVEEGKVSIGADRTELEKLQIGVDLRPEVKAQTSKDKLAALYINPNFNENGQSPVYKFGLMIEKGKVGIGRETRTRDEEDDQHRIGVDLRPEVDARDQDDKLVGLYIKPDFKDTCSCGITEKEKYGLIVEEGRVAFGPKLLVEENEEYLVDIGTEADGTKPRVKVAGDLEVYGKVTYHAEKGEPGDVELGKQNQDKLLIHGKLETKHTSGKLKVTSPLEVQLEGDDTQDFLSLFAATQSEPVNGRIVWKKGTVTQEGIDEEAEEDEATKYKEEAQEAAAIYSVLEGDGATNSSGQLRFSTGQDGTLADRVVITADGNVGIGTDDPEDNQLKVTGTTDLQTLVVNTSLQVTENANTDVYSLLLTGVWSRTQPTLTIPNGNVCIGATEIPREKVVNNKQPKLYVKGAANELVSFDTNLSVLGSTDLETLTVTPELTATQNDEILVAATIDPTFNPDAHSGVKTLALQLTKGDVVLDTGNLEVASGNLVTGGSTLLEGDLQVGKDTIALKVNQATQEVGIGGDSQGNYKLAVTGDTKLTGKLEVVPSLRGTSNATEIIPTLTSSGNNQTLTAVKIHPNFAGGHTGVKKLGLLVETGDVAVKSGNLTVESGQVAIGFATIDPDHALSVTGGSTIDTLTVTGESTLTSTLSVLENVEIAGDMELEGALTVDGSVGIGTTGAPQAKLQVSGGAIMPAVGNTDDSGILFPKDPGTNDGYGDAAWIRYYLRENSESTTFEIGTSNDSDDHIVLQTSGAVGIGKVPGEEGTNTALKLDVNGKIKANDTEFPSDATLKDNIQTLKDGLGKILGLRGVSYQWKDDQKAAQEVQIGLVAQEVEEVFPELVSTDSQGMKSLSYSKLIAPLIEAIKEQQKQISDLVSQVQKLQALKK</sequence>
<evidence type="ECO:0000313" key="2">
    <source>
        <dbReference type="EMBL" id="AOY81336.1"/>
    </source>
</evidence>
<protein>
    <submittedName>
        <fullName evidence="2">DUF6519 domain-containing protein</fullName>
    </submittedName>
</protein>
<evidence type="ECO:0000313" key="3">
    <source>
        <dbReference type="Proteomes" id="UP000176944"/>
    </source>
</evidence>
<accession>A0A1D9G142</accession>
<dbReference type="Proteomes" id="UP000176944">
    <property type="component" value="Chromosome"/>
</dbReference>
<dbReference type="EMBL" id="CP017708">
    <property type="protein sequence ID" value="AOY81336.1"/>
    <property type="molecule type" value="Genomic_DNA"/>
</dbReference>
<dbReference type="InterPro" id="IPR045392">
    <property type="entry name" value="DUF6519"/>
</dbReference>
<reference evidence="3" key="1">
    <citation type="submission" date="2016-10" db="EMBL/GenBank/DDBJ databases">
        <title>Comparative genomics uncovers the prolific and rare metabolic potential of the cyanobacterial genus Moorea.</title>
        <authorList>
            <person name="Leao T."/>
            <person name="Castelao G."/>
            <person name="Korobeynikov A."/>
            <person name="Monroe E.A."/>
            <person name="Podell S."/>
            <person name="Glukhov E."/>
            <person name="Allen E."/>
            <person name="Gerwick W.H."/>
            <person name="Gerwick L."/>
        </authorList>
    </citation>
    <scope>NUCLEOTIDE SEQUENCE [LARGE SCALE GENOMIC DNA]</scope>
    <source>
        <strain evidence="3">JHB</strain>
    </source>
</reference>
<name>A0A1D9G142_MOOP1</name>
<feature type="domain" description="Peptidase S74" evidence="1">
    <location>
        <begin position="1375"/>
        <end position="1467"/>
    </location>
</feature>